<organism evidence="2 3">
    <name type="scientific">Phyllobacterium endophyticum</name>
    <dbReference type="NCBI Taxonomy" id="1149773"/>
    <lineage>
        <taxon>Bacteria</taxon>
        <taxon>Pseudomonadati</taxon>
        <taxon>Pseudomonadota</taxon>
        <taxon>Alphaproteobacteria</taxon>
        <taxon>Hyphomicrobiales</taxon>
        <taxon>Phyllobacteriaceae</taxon>
        <taxon>Phyllobacterium</taxon>
    </lineage>
</organism>
<dbReference type="PROSITE" id="PS51257">
    <property type="entry name" value="PROKAR_LIPOPROTEIN"/>
    <property type="match status" value="1"/>
</dbReference>
<reference evidence="3" key="1">
    <citation type="submission" date="2017-11" db="EMBL/GenBank/DDBJ databases">
        <authorList>
            <person name="Kuznetsova I."/>
            <person name="Sazanova A."/>
            <person name="Chirak E."/>
            <person name="Safronova V."/>
            <person name="Willems A."/>
        </authorList>
    </citation>
    <scope>NUCLEOTIDE SEQUENCE [LARGE SCALE GENOMIC DNA]</scope>
    <source>
        <strain evidence="3">PEPV15</strain>
    </source>
</reference>
<dbReference type="AlphaFoldDB" id="A0A2P7AS08"/>
<name>A0A2P7AS08_9HYPH</name>
<accession>A0A2P7AS08</accession>
<evidence type="ECO:0000313" key="3">
    <source>
        <dbReference type="Proteomes" id="UP000241158"/>
    </source>
</evidence>
<evidence type="ECO:0000313" key="2">
    <source>
        <dbReference type="EMBL" id="PSH57014.1"/>
    </source>
</evidence>
<dbReference type="Gene3D" id="1.10.1040.10">
    <property type="entry name" value="N-(1-d-carboxylethyl)-l-norvaline Dehydrogenase, domain 2"/>
    <property type="match status" value="1"/>
</dbReference>
<dbReference type="GO" id="GO:0051287">
    <property type="term" value="F:NAD binding"/>
    <property type="evidence" value="ECO:0007669"/>
    <property type="project" value="InterPro"/>
</dbReference>
<dbReference type="Pfam" id="PF14833">
    <property type="entry name" value="NAD_binding_11"/>
    <property type="match status" value="1"/>
</dbReference>
<comment type="caution">
    <text evidence="2">The sequence shown here is derived from an EMBL/GenBank/DDBJ whole genome shotgun (WGS) entry which is preliminary data.</text>
</comment>
<feature type="domain" description="3-hydroxyisobutyrate dehydrogenase-like NAD-binding" evidence="1">
    <location>
        <begin position="2"/>
        <end position="51"/>
    </location>
</feature>
<sequence>MELHQKDLNNALDAARKLKSFLPATALAQQLFSACSAGGGSALDHSAVVRVHRMLGDKVPT</sequence>
<evidence type="ECO:0000259" key="1">
    <source>
        <dbReference type="Pfam" id="PF14833"/>
    </source>
</evidence>
<dbReference type="InterPro" id="IPR008927">
    <property type="entry name" value="6-PGluconate_DH-like_C_sf"/>
</dbReference>
<dbReference type="Proteomes" id="UP000241158">
    <property type="component" value="Unassembled WGS sequence"/>
</dbReference>
<dbReference type="InterPro" id="IPR029154">
    <property type="entry name" value="HIBADH-like_NADP-bd"/>
</dbReference>
<proteinExistence type="predicted"/>
<dbReference type="SUPFAM" id="SSF48179">
    <property type="entry name" value="6-phosphogluconate dehydrogenase C-terminal domain-like"/>
    <property type="match status" value="1"/>
</dbReference>
<gene>
    <name evidence="2" type="ORF">CU100_17185</name>
</gene>
<dbReference type="OrthoDB" id="9777604at2"/>
<protein>
    <recommendedName>
        <fullName evidence="1">3-hydroxyisobutyrate dehydrogenase-like NAD-binding domain-containing protein</fullName>
    </recommendedName>
</protein>
<keyword evidence="3" id="KW-1185">Reference proteome</keyword>
<dbReference type="InterPro" id="IPR013328">
    <property type="entry name" value="6PGD_dom2"/>
</dbReference>
<dbReference type="EMBL" id="PGGN01000003">
    <property type="protein sequence ID" value="PSH57014.1"/>
    <property type="molecule type" value="Genomic_DNA"/>
</dbReference>